<dbReference type="Proteomes" id="UP000245720">
    <property type="component" value="Unassembled WGS sequence"/>
</dbReference>
<sequence>MKISELTSEMVKDYTGISDDDSDDIVGTLLMPAAKAYITGYTGLTEEQLDEHDDLAVAFCVLVNDMFTQRDYTTSIHRQVSPTVKTILSLYAVNHLR</sequence>
<dbReference type="EMBL" id="QGDI01000003">
    <property type="protein sequence ID" value="PWJ13953.1"/>
    <property type="molecule type" value="Genomic_DNA"/>
</dbReference>
<dbReference type="AlphaFoldDB" id="A0A315Y307"/>
<dbReference type="RefSeq" id="WP_146198157.1">
    <property type="nucleotide sequence ID" value="NZ_CACYST010000097.1"/>
</dbReference>
<evidence type="ECO:0000313" key="2">
    <source>
        <dbReference type="Proteomes" id="UP000245720"/>
    </source>
</evidence>
<protein>
    <submittedName>
        <fullName evidence="1">Gp6-like head-tail connector protein</fullName>
    </submittedName>
</protein>
<comment type="caution">
    <text evidence="1">The sequence shown here is derived from an EMBL/GenBank/DDBJ whole genome shotgun (WGS) entry which is preliminary data.</text>
</comment>
<gene>
    <name evidence="1" type="ORF">IE37_00884</name>
</gene>
<dbReference type="OrthoDB" id="2057546at2"/>
<organism evidence="1 2">
    <name type="scientific">Ruminococcus flavefaciens</name>
    <dbReference type="NCBI Taxonomy" id="1265"/>
    <lineage>
        <taxon>Bacteria</taxon>
        <taxon>Bacillati</taxon>
        <taxon>Bacillota</taxon>
        <taxon>Clostridia</taxon>
        <taxon>Eubacteriales</taxon>
        <taxon>Oscillospiraceae</taxon>
        <taxon>Ruminococcus</taxon>
    </lineage>
</organism>
<dbReference type="Gene3D" id="1.10.3230.30">
    <property type="entry name" value="Phage gp6-like head-tail connector protein"/>
    <property type="match status" value="1"/>
</dbReference>
<reference evidence="1 2" key="1">
    <citation type="submission" date="2018-05" db="EMBL/GenBank/DDBJ databases">
        <title>The Hungate 1000. A catalogue of reference genomes from the rumen microbiome.</title>
        <authorList>
            <person name="Kelly W."/>
        </authorList>
    </citation>
    <scope>NUCLEOTIDE SEQUENCE [LARGE SCALE GENOMIC DNA]</scope>
    <source>
        <strain evidence="1 2">SAb67</strain>
    </source>
</reference>
<proteinExistence type="predicted"/>
<dbReference type="InterPro" id="IPR006450">
    <property type="entry name" value="Phage_HK97_gp6-like"/>
</dbReference>
<accession>A0A315Y307</accession>
<dbReference type="NCBIfam" id="TIGR01560">
    <property type="entry name" value="put_DNA_pack"/>
    <property type="match status" value="1"/>
</dbReference>
<evidence type="ECO:0000313" key="1">
    <source>
        <dbReference type="EMBL" id="PWJ13953.1"/>
    </source>
</evidence>
<name>A0A315Y307_RUMFL</name>